<dbReference type="GO" id="GO:0009252">
    <property type="term" value="P:peptidoglycan biosynthetic process"/>
    <property type="evidence" value="ECO:0007669"/>
    <property type="project" value="UniProtKB-UniPathway"/>
</dbReference>
<accession>A0A430K6V3</accession>
<dbReference type="SUPFAM" id="SSF53244">
    <property type="entry name" value="MurD-like peptide ligases, peptide-binding domain"/>
    <property type="match status" value="1"/>
</dbReference>
<dbReference type="Gene3D" id="3.40.1190.10">
    <property type="entry name" value="Mur-like, catalytic domain"/>
    <property type="match status" value="1"/>
</dbReference>
<dbReference type="Gene3D" id="3.90.190.20">
    <property type="entry name" value="Mur ligase, C-terminal domain"/>
    <property type="match status" value="1"/>
</dbReference>
<dbReference type="InterPro" id="IPR036565">
    <property type="entry name" value="Mur-like_cat_sf"/>
</dbReference>
<dbReference type="UniPathway" id="UPA00219"/>
<dbReference type="RefSeq" id="WP_126161512.1">
    <property type="nucleotide sequence ID" value="NZ_RQPJ01000002.1"/>
</dbReference>
<dbReference type="OrthoDB" id="9800958at2"/>
<comment type="subcellular location">
    <subcellularLocation>
        <location evidence="2">Cytoplasm</location>
    </subcellularLocation>
</comment>
<dbReference type="GO" id="GO:0071555">
    <property type="term" value="P:cell wall organization"/>
    <property type="evidence" value="ECO:0007669"/>
    <property type="project" value="UniProtKB-KW"/>
</dbReference>
<gene>
    <name evidence="5" type="primary">murE</name>
    <name evidence="5" type="ORF">EHW67_06335</name>
</gene>
<keyword evidence="2" id="KW-0132">Cell division</keyword>
<dbReference type="Pfam" id="PF02875">
    <property type="entry name" value="Mur_ligase_C"/>
    <property type="match status" value="1"/>
</dbReference>
<sequence>MKIIAITGTNGKTTTLHLAHQLLQSCGYHVASLGTLGLQINEEMNKEPVLLGSNPMGSIIEEIQYFYDVDFFLFEAYSAGLKTNIYKDLEVNIALLTNITKDHIDVHENYSKYKSAKCSLFHNSLKRNGLAIYRADDPIAGRIDTICKVNGNPTSTFGFHSQSTLQLLNYTSSENHTNVKLKFHGKTFYTNLPFVAKPNIYNWLGAFLLCSSLGISKNQLLSHSNSLLLPEGRFEIVTQFKGAKVIVDFANNPAALEEILKWANENHNAAIHLVFGASGGIKQYQRKKMATIANTYADRVYITDDNPREEIPDHIRMELKQYCKSGVIIPDRRLAIQNAMDQLQKNDVLLIVGKGHETYQETNELRIPFNDKDVIIKYANSFTTALA</sequence>
<feature type="domain" description="Mur ligase central" evidence="4">
    <location>
        <begin position="6"/>
        <end position="209"/>
    </location>
</feature>
<dbReference type="SUPFAM" id="SSF53623">
    <property type="entry name" value="MurD-like peptide ligases, catalytic domain"/>
    <property type="match status" value="1"/>
</dbReference>
<dbReference type="InterPro" id="IPR013221">
    <property type="entry name" value="Mur_ligase_cen"/>
</dbReference>
<dbReference type="GO" id="GO:0005737">
    <property type="term" value="C:cytoplasm"/>
    <property type="evidence" value="ECO:0007669"/>
    <property type="project" value="UniProtKB-SubCell"/>
</dbReference>
<dbReference type="InterPro" id="IPR036615">
    <property type="entry name" value="Mur_ligase_C_dom_sf"/>
</dbReference>
<dbReference type="EMBL" id="RQPJ01000002">
    <property type="protein sequence ID" value="RTE54781.1"/>
    <property type="molecule type" value="Genomic_DNA"/>
</dbReference>
<reference evidence="5 6" key="1">
    <citation type="submission" date="2018-11" db="EMBL/GenBank/DDBJ databases">
        <title>Arenibacter aquaticus sp.nov., a marine bacterium isolated from surface seawater in the South China Sea.</title>
        <authorList>
            <person name="Guo J."/>
            <person name="Sun J."/>
        </authorList>
    </citation>
    <scope>NUCLEOTIDE SEQUENCE [LARGE SCALE GENOMIC DNA]</scope>
    <source>
        <strain evidence="5 6">GUO666</strain>
    </source>
</reference>
<dbReference type="GO" id="GO:0051301">
    <property type="term" value="P:cell division"/>
    <property type="evidence" value="ECO:0007669"/>
    <property type="project" value="UniProtKB-KW"/>
</dbReference>
<name>A0A430K6V3_9FLAO</name>
<dbReference type="Pfam" id="PF08245">
    <property type="entry name" value="Mur_ligase_M"/>
    <property type="match status" value="1"/>
</dbReference>
<comment type="similarity">
    <text evidence="1">Belongs to the MurCDEF family. MurE subfamily.</text>
</comment>
<evidence type="ECO:0000256" key="1">
    <source>
        <dbReference type="ARBA" id="ARBA00005898"/>
    </source>
</evidence>
<dbReference type="GO" id="GO:0005524">
    <property type="term" value="F:ATP binding"/>
    <property type="evidence" value="ECO:0007669"/>
    <property type="project" value="InterPro"/>
</dbReference>
<dbReference type="AlphaFoldDB" id="A0A430K6V3"/>
<evidence type="ECO:0000256" key="2">
    <source>
        <dbReference type="RuleBase" id="RU004135"/>
    </source>
</evidence>
<keyword evidence="2" id="KW-0133">Cell shape</keyword>
<feature type="domain" description="Mur ligase C-terminal" evidence="3">
    <location>
        <begin position="232"/>
        <end position="355"/>
    </location>
</feature>
<dbReference type="GO" id="GO:0016881">
    <property type="term" value="F:acid-amino acid ligase activity"/>
    <property type="evidence" value="ECO:0007669"/>
    <property type="project" value="InterPro"/>
</dbReference>
<comment type="caution">
    <text evidence="5">The sequence shown here is derived from an EMBL/GenBank/DDBJ whole genome shotgun (WGS) entry which is preliminary data.</text>
</comment>
<dbReference type="GO" id="GO:0008360">
    <property type="term" value="P:regulation of cell shape"/>
    <property type="evidence" value="ECO:0007669"/>
    <property type="project" value="UniProtKB-KW"/>
</dbReference>
<proteinExistence type="inferred from homology"/>
<evidence type="ECO:0000313" key="5">
    <source>
        <dbReference type="EMBL" id="RTE54781.1"/>
    </source>
</evidence>
<comment type="pathway">
    <text evidence="2">Cell wall biogenesis; peptidoglycan biosynthesis.</text>
</comment>
<dbReference type="NCBIfam" id="TIGR01085">
    <property type="entry name" value="murE"/>
    <property type="match status" value="1"/>
</dbReference>
<evidence type="ECO:0000259" key="4">
    <source>
        <dbReference type="Pfam" id="PF08245"/>
    </source>
</evidence>
<keyword evidence="2" id="KW-0961">Cell wall biogenesis/degradation</keyword>
<organism evidence="5 6">
    <name type="scientific">Arenibacter aquaticus</name>
    <dbReference type="NCBI Taxonomy" id="2489054"/>
    <lineage>
        <taxon>Bacteria</taxon>
        <taxon>Pseudomonadati</taxon>
        <taxon>Bacteroidota</taxon>
        <taxon>Flavobacteriia</taxon>
        <taxon>Flavobacteriales</taxon>
        <taxon>Flavobacteriaceae</taxon>
        <taxon>Arenibacter</taxon>
    </lineage>
</organism>
<keyword evidence="2" id="KW-0573">Peptidoglycan synthesis</keyword>
<keyword evidence="2" id="KW-0131">Cell cycle</keyword>
<dbReference type="InterPro" id="IPR004101">
    <property type="entry name" value="Mur_ligase_C"/>
</dbReference>
<keyword evidence="6" id="KW-1185">Reference proteome</keyword>
<dbReference type="PANTHER" id="PTHR23135">
    <property type="entry name" value="MUR LIGASE FAMILY MEMBER"/>
    <property type="match status" value="1"/>
</dbReference>
<protein>
    <submittedName>
        <fullName evidence="5">UDP-N-acetylmuramyl-tripeptide synthetase</fullName>
    </submittedName>
</protein>
<dbReference type="PROSITE" id="PS51257">
    <property type="entry name" value="PROKAR_LIPOPROTEIN"/>
    <property type="match status" value="1"/>
</dbReference>
<dbReference type="InterPro" id="IPR005761">
    <property type="entry name" value="UDP-N-AcMur-Glu-dNH2Pim_ligase"/>
</dbReference>
<dbReference type="PANTHER" id="PTHR23135:SF4">
    <property type="entry name" value="UDP-N-ACETYLMURAMOYL-L-ALANYL-D-GLUTAMATE--2,6-DIAMINOPIMELATE LIGASE MURE HOMOLOG, CHLOROPLASTIC"/>
    <property type="match status" value="1"/>
</dbReference>
<evidence type="ECO:0000259" key="3">
    <source>
        <dbReference type="Pfam" id="PF02875"/>
    </source>
</evidence>
<evidence type="ECO:0000313" key="6">
    <source>
        <dbReference type="Proteomes" id="UP000267585"/>
    </source>
</evidence>
<dbReference type="Proteomes" id="UP000267585">
    <property type="component" value="Unassembled WGS sequence"/>
</dbReference>